<evidence type="ECO:0000256" key="6">
    <source>
        <dbReference type="RuleBase" id="RU003567"/>
    </source>
</evidence>
<dbReference type="GO" id="GO:0004176">
    <property type="term" value="F:ATP-dependent peptidase activity"/>
    <property type="evidence" value="ECO:0007669"/>
    <property type="project" value="InterPro"/>
</dbReference>
<evidence type="ECO:0000256" key="1">
    <source>
        <dbReference type="ARBA" id="ARBA00007039"/>
    </source>
</evidence>
<reference evidence="8 9" key="1">
    <citation type="submission" date="2019-09" db="EMBL/GenBank/DDBJ databases">
        <authorList>
            <person name="Chandra G."/>
            <person name="Truman W A."/>
        </authorList>
    </citation>
    <scope>NUCLEOTIDE SEQUENCE [LARGE SCALE GENOMIC DNA]</scope>
    <source>
        <strain evidence="8">PS685</strain>
    </source>
</reference>
<dbReference type="InterPro" id="IPR029045">
    <property type="entry name" value="ClpP/crotonase-like_dom_sf"/>
</dbReference>
<comment type="similarity">
    <text evidence="1 6">Belongs to the peptidase S14 family.</text>
</comment>
<dbReference type="PRINTS" id="PR00127">
    <property type="entry name" value="CLPPROTEASEP"/>
</dbReference>
<dbReference type="Pfam" id="PF00574">
    <property type="entry name" value="CLP_protease"/>
    <property type="match status" value="1"/>
</dbReference>
<dbReference type="EMBL" id="CABVHO010000002">
    <property type="protein sequence ID" value="VVN50871.1"/>
    <property type="molecule type" value="Genomic_DNA"/>
</dbReference>
<name>A0A5E6YFX2_PSEFL</name>
<dbReference type="RefSeq" id="WP_150628139.1">
    <property type="nucleotide sequence ID" value="NZ_CABVHO010000002.1"/>
</dbReference>
<dbReference type="PANTHER" id="PTHR10381:SF70">
    <property type="entry name" value="ATP-DEPENDENT CLP PROTEASE PROTEOLYTIC SUBUNIT"/>
    <property type="match status" value="1"/>
</dbReference>
<dbReference type="CDD" id="cd07016">
    <property type="entry name" value="S14_ClpP_1"/>
    <property type="match status" value="1"/>
</dbReference>
<dbReference type="Proteomes" id="UP000326437">
    <property type="component" value="Unassembled WGS sequence"/>
</dbReference>
<dbReference type="GO" id="GO:0006515">
    <property type="term" value="P:protein quality control for misfolded or incompletely synthesized proteins"/>
    <property type="evidence" value="ECO:0007669"/>
    <property type="project" value="TreeGrafter"/>
</dbReference>
<gene>
    <name evidence="8" type="primary">clpP_1</name>
    <name evidence="8" type="ORF">PS685_00395</name>
</gene>
<protein>
    <recommendedName>
        <fullName evidence="6">ATP-dependent Clp protease proteolytic subunit</fullName>
    </recommendedName>
</protein>
<evidence type="ECO:0000256" key="7">
    <source>
        <dbReference type="SAM" id="MobiDB-lite"/>
    </source>
</evidence>
<evidence type="ECO:0000313" key="8">
    <source>
        <dbReference type="EMBL" id="VVN50871.1"/>
    </source>
</evidence>
<dbReference type="GO" id="GO:0004252">
    <property type="term" value="F:serine-type endopeptidase activity"/>
    <property type="evidence" value="ECO:0007669"/>
    <property type="project" value="InterPro"/>
</dbReference>
<dbReference type="Gene3D" id="3.90.226.10">
    <property type="entry name" value="2-enoyl-CoA Hydratase, Chain A, domain 1"/>
    <property type="match status" value="1"/>
</dbReference>
<evidence type="ECO:0000256" key="3">
    <source>
        <dbReference type="ARBA" id="ARBA00022670"/>
    </source>
</evidence>
<keyword evidence="2" id="KW-0963">Cytoplasm</keyword>
<organism evidence="8 9">
    <name type="scientific">Pseudomonas fluorescens</name>
    <dbReference type="NCBI Taxonomy" id="294"/>
    <lineage>
        <taxon>Bacteria</taxon>
        <taxon>Pseudomonadati</taxon>
        <taxon>Pseudomonadota</taxon>
        <taxon>Gammaproteobacteria</taxon>
        <taxon>Pseudomonadales</taxon>
        <taxon>Pseudomonadaceae</taxon>
        <taxon>Pseudomonas</taxon>
    </lineage>
</organism>
<evidence type="ECO:0000256" key="5">
    <source>
        <dbReference type="ARBA" id="ARBA00022825"/>
    </source>
</evidence>
<sequence length="392" mass="41216">MIKQHPLRIFNKAGDPPAPQSKHWYSLKASGEAEARSIEVYVYGEIGTWGITANQFVRDLAALDDGVSPIVVAFNSVGGDLFDGLAIHNALSRLGERCTGRVDALAASAASVAVCGAHRVVIASNAMLMIHNPWTYAAGDAEDLRKVATALDQAMEAIIAAYKAKAPDIDEVELRRMVNAETWLTASEAVALGLADEVGEGVGEGVTVKACLGQGGALQRYQHAPQALLAQLEEPPEPEPAPEPTPEPMPPEPEKPPIVDSAKLALLITKSCTAAGISNLIEPLISSTKLTNEATVNAALTNAKAVRDLCVAARLPEFTQEFVAAGLSAEAVRGRLFDKLVSGGGFEIDNSLPIGDDPVPKIQAKQPDPPSIWAARQSAQSGQSKSAKGTRA</sequence>
<evidence type="ECO:0000256" key="2">
    <source>
        <dbReference type="ARBA" id="ARBA00022490"/>
    </source>
</evidence>
<dbReference type="SUPFAM" id="SSF52096">
    <property type="entry name" value="ClpP/crotonase"/>
    <property type="match status" value="1"/>
</dbReference>
<accession>A0A5E6YFX2</accession>
<dbReference type="GO" id="GO:0051117">
    <property type="term" value="F:ATPase binding"/>
    <property type="evidence" value="ECO:0007669"/>
    <property type="project" value="TreeGrafter"/>
</dbReference>
<evidence type="ECO:0000313" key="9">
    <source>
        <dbReference type="Proteomes" id="UP000326437"/>
    </source>
</evidence>
<feature type="region of interest" description="Disordered" evidence="7">
    <location>
        <begin position="234"/>
        <end position="257"/>
    </location>
</feature>
<dbReference type="AlphaFoldDB" id="A0A5E6YFX2"/>
<dbReference type="NCBIfam" id="NF045542">
    <property type="entry name" value="Clp_rel_HeadMat"/>
    <property type="match status" value="1"/>
</dbReference>
<dbReference type="InterPro" id="IPR023562">
    <property type="entry name" value="ClpP/TepA"/>
</dbReference>
<evidence type="ECO:0000256" key="4">
    <source>
        <dbReference type="ARBA" id="ARBA00022801"/>
    </source>
</evidence>
<feature type="compositionally biased region" description="Low complexity" evidence="7">
    <location>
        <begin position="374"/>
        <end position="392"/>
    </location>
</feature>
<dbReference type="OrthoDB" id="9806592at2"/>
<keyword evidence="4 8" id="KW-0378">Hydrolase</keyword>
<dbReference type="GO" id="GO:0009368">
    <property type="term" value="C:endopeptidase Clp complex"/>
    <property type="evidence" value="ECO:0007669"/>
    <property type="project" value="TreeGrafter"/>
</dbReference>
<feature type="compositionally biased region" description="Pro residues" evidence="7">
    <location>
        <begin position="238"/>
        <end position="251"/>
    </location>
</feature>
<dbReference type="PANTHER" id="PTHR10381">
    <property type="entry name" value="ATP-DEPENDENT CLP PROTEASE PROTEOLYTIC SUBUNIT"/>
    <property type="match status" value="1"/>
</dbReference>
<feature type="region of interest" description="Disordered" evidence="7">
    <location>
        <begin position="352"/>
        <end position="392"/>
    </location>
</feature>
<keyword evidence="3 8" id="KW-0645">Protease</keyword>
<proteinExistence type="inferred from homology"/>
<dbReference type="InterPro" id="IPR001907">
    <property type="entry name" value="ClpP"/>
</dbReference>
<keyword evidence="5" id="KW-0720">Serine protease</keyword>